<comment type="caution">
    <text evidence="5">The sequence shown here is derived from an EMBL/GenBank/DDBJ whole genome shotgun (WGS) entry which is preliminary data.</text>
</comment>
<dbReference type="PANTHER" id="PTHR46796">
    <property type="entry name" value="HTH-TYPE TRANSCRIPTIONAL ACTIVATOR RHAS-RELATED"/>
    <property type="match status" value="1"/>
</dbReference>
<proteinExistence type="predicted"/>
<dbReference type="PROSITE" id="PS01124">
    <property type="entry name" value="HTH_ARAC_FAMILY_2"/>
    <property type="match status" value="1"/>
</dbReference>
<dbReference type="Proteomes" id="UP000239290">
    <property type="component" value="Unassembled WGS sequence"/>
</dbReference>
<protein>
    <submittedName>
        <fullName evidence="5">AraC family transcriptional regulator</fullName>
    </submittedName>
</protein>
<dbReference type="SUPFAM" id="SSF46689">
    <property type="entry name" value="Homeodomain-like"/>
    <property type="match status" value="1"/>
</dbReference>
<accession>A0A2S8IK54</accession>
<dbReference type="InterPro" id="IPR018060">
    <property type="entry name" value="HTH_AraC"/>
</dbReference>
<keyword evidence="3" id="KW-0804">Transcription</keyword>
<dbReference type="GO" id="GO:0043565">
    <property type="term" value="F:sequence-specific DNA binding"/>
    <property type="evidence" value="ECO:0007669"/>
    <property type="project" value="InterPro"/>
</dbReference>
<gene>
    <name evidence="5" type="ORF">C5613_39240</name>
</gene>
<keyword evidence="2" id="KW-0238">DNA-binding</keyword>
<dbReference type="PANTHER" id="PTHR46796:SF6">
    <property type="entry name" value="ARAC SUBFAMILY"/>
    <property type="match status" value="1"/>
</dbReference>
<name>A0A2S8IK54_RHOOP</name>
<evidence type="ECO:0000256" key="1">
    <source>
        <dbReference type="ARBA" id="ARBA00023015"/>
    </source>
</evidence>
<dbReference type="InterPro" id="IPR050204">
    <property type="entry name" value="AraC_XylS_family_regulators"/>
</dbReference>
<evidence type="ECO:0000259" key="4">
    <source>
        <dbReference type="PROSITE" id="PS01124"/>
    </source>
</evidence>
<dbReference type="InterPro" id="IPR009057">
    <property type="entry name" value="Homeodomain-like_sf"/>
</dbReference>
<dbReference type="EMBL" id="PUIO01000079">
    <property type="protein sequence ID" value="PQP15049.1"/>
    <property type="molecule type" value="Genomic_DNA"/>
</dbReference>
<evidence type="ECO:0000313" key="5">
    <source>
        <dbReference type="EMBL" id="PQP15049.1"/>
    </source>
</evidence>
<dbReference type="Pfam" id="PF12833">
    <property type="entry name" value="HTH_18"/>
    <property type="match status" value="1"/>
</dbReference>
<evidence type="ECO:0000256" key="2">
    <source>
        <dbReference type="ARBA" id="ARBA00023125"/>
    </source>
</evidence>
<dbReference type="RefSeq" id="WP_105422984.1">
    <property type="nucleotide sequence ID" value="NZ_PUIO01000079.1"/>
</dbReference>
<dbReference type="AlphaFoldDB" id="A0A2S8IK54"/>
<dbReference type="InterPro" id="IPR035418">
    <property type="entry name" value="AraC-bd_2"/>
</dbReference>
<dbReference type="Gene3D" id="1.10.10.60">
    <property type="entry name" value="Homeodomain-like"/>
    <property type="match status" value="1"/>
</dbReference>
<organism evidence="5 6">
    <name type="scientific">Rhodococcus opacus</name>
    <name type="common">Nocardia opaca</name>
    <dbReference type="NCBI Taxonomy" id="37919"/>
    <lineage>
        <taxon>Bacteria</taxon>
        <taxon>Bacillati</taxon>
        <taxon>Actinomycetota</taxon>
        <taxon>Actinomycetes</taxon>
        <taxon>Mycobacteriales</taxon>
        <taxon>Nocardiaceae</taxon>
        <taxon>Rhodococcus</taxon>
    </lineage>
</organism>
<evidence type="ECO:0000313" key="6">
    <source>
        <dbReference type="Proteomes" id="UP000239290"/>
    </source>
</evidence>
<dbReference type="SMART" id="SM00342">
    <property type="entry name" value="HTH_ARAC"/>
    <property type="match status" value="1"/>
</dbReference>
<dbReference type="Pfam" id="PF14525">
    <property type="entry name" value="AraC_binding_2"/>
    <property type="match status" value="1"/>
</dbReference>
<evidence type="ECO:0000256" key="3">
    <source>
        <dbReference type="ARBA" id="ARBA00023163"/>
    </source>
</evidence>
<feature type="domain" description="HTH araC/xylS-type" evidence="4">
    <location>
        <begin position="212"/>
        <end position="313"/>
    </location>
</feature>
<dbReference type="GO" id="GO:0003700">
    <property type="term" value="F:DNA-binding transcription factor activity"/>
    <property type="evidence" value="ECO:0007669"/>
    <property type="project" value="InterPro"/>
</dbReference>
<keyword evidence="1" id="KW-0805">Transcription regulation</keyword>
<sequence length="323" mass="35336">MAQVTPADQPVVFSTVGLPARQRIELWEDHNADALIGLRCRTLAATVLEATEINLQLDRVQLARVHGTSHVVERDAELIRQRPTDSVSMFFGLAGEAFFYHDDGVRALQPGQLVICDADRPFMRGFSHGLEELVLKVPREAFSDLTGLDKITQPIVVGFGSGSDPFAHALARHIGRAARAENPQPADEELLLDLVGSLVSTKREPMASTYRVAVTNYIDRHLADHTLTASQVAHAVGISTRHLSRVLADADTSFPKHVMRRRLAAAHALLHDPALATTTIADIARRCGFTSSAHFSHAFSSHYGQRATEVRQRAIVAHSMSPS</sequence>
<reference evidence="6" key="1">
    <citation type="submission" date="2018-02" db="EMBL/GenBank/DDBJ databases">
        <title>Draft genome sequencing of Rhodococcus opacus KU647198.</title>
        <authorList>
            <person name="Zheng B.-X."/>
        </authorList>
    </citation>
    <scope>NUCLEOTIDE SEQUENCE [LARGE SCALE GENOMIC DNA]</scope>
    <source>
        <strain evidence="6">04-OD7</strain>
    </source>
</reference>